<feature type="transmembrane region" description="Helical" evidence="1">
    <location>
        <begin position="12"/>
        <end position="34"/>
    </location>
</feature>
<dbReference type="RefSeq" id="WP_186740566.1">
    <property type="nucleotide sequence ID" value="NZ_VFIA01000041.1"/>
</dbReference>
<feature type="transmembrane region" description="Helical" evidence="1">
    <location>
        <begin position="141"/>
        <end position="161"/>
    </location>
</feature>
<dbReference type="Proteomes" id="UP000700732">
    <property type="component" value="Unassembled WGS sequence"/>
</dbReference>
<organism evidence="2 3">
    <name type="scientific">Spirosoma utsteinense</name>
    <dbReference type="NCBI Taxonomy" id="2585773"/>
    <lineage>
        <taxon>Bacteria</taxon>
        <taxon>Pseudomonadati</taxon>
        <taxon>Bacteroidota</taxon>
        <taxon>Cytophagia</taxon>
        <taxon>Cytophagales</taxon>
        <taxon>Cytophagaceae</taxon>
        <taxon>Spirosoma</taxon>
    </lineage>
</organism>
<accession>A0ABR6WEA9</accession>
<keyword evidence="3" id="KW-1185">Reference proteome</keyword>
<feature type="transmembrane region" description="Helical" evidence="1">
    <location>
        <begin position="191"/>
        <end position="211"/>
    </location>
</feature>
<proteinExistence type="predicted"/>
<evidence type="ECO:0000256" key="1">
    <source>
        <dbReference type="SAM" id="Phobius"/>
    </source>
</evidence>
<keyword evidence="1" id="KW-0472">Membrane</keyword>
<evidence type="ECO:0000313" key="2">
    <source>
        <dbReference type="EMBL" id="MBC3794262.1"/>
    </source>
</evidence>
<protein>
    <submittedName>
        <fullName evidence="2">Iron-regulated membrane protein</fullName>
    </submittedName>
</protein>
<keyword evidence="1" id="KW-0812">Transmembrane</keyword>
<dbReference type="PANTHER" id="PTHR34219">
    <property type="entry name" value="IRON-REGULATED INNER MEMBRANE PROTEIN-RELATED"/>
    <property type="match status" value="1"/>
</dbReference>
<comment type="caution">
    <text evidence="2">The sequence shown here is derived from an EMBL/GenBank/DDBJ whole genome shotgun (WGS) entry which is preliminary data.</text>
</comment>
<dbReference type="EMBL" id="VFIA01000041">
    <property type="protein sequence ID" value="MBC3794262.1"/>
    <property type="molecule type" value="Genomic_DNA"/>
</dbReference>
<gene>
    <name evidence="2" type="ORF">FH603_4789</name>
</gene>
<dbReference type="Pfam" id="PF03929">
    <property type="entry name" value="PepSY_TM"/>
    <property type="match status" value="1"/>
</dbReference>
<evidence type="ECO:0000313" key="3">
    <source>
        <dbReference type="Proteomes" id="UP000700732"/>
    </source>
</evidence>
<feature type="transmembrane region" description="Helical" evidence="1">
    <location>
        <begin position="344"/>
        <end position="365"/>
    </location>
</feature>
<reference evidence="2 3" key="1">
    <citation type="submission" date="2019-06" db="EMBL/GenBank/DDBJ databases">
        <title>Spirosoma utsteinense sp. nov. isolated from Antarctic ice-free soils.</title>
        <authorList>
            <person name="Tahon G."/>
        </authorList>
    </citation>
    <scope>NUCLEOTIDE SEQUENCE [LARGE SCALE GENOMIC DNA]</scope>
    <source>
        <strain evidence="2 3">LMG 31447</strain>
    </source>
</reference>
<name>A0ABR6WEA9_9BACT</name>
<dbReference type="InterPro" id="IPR005625">
    <property type="entry name" value="PepSY-ass_TM"/>
</dbReference>
<dbReference type="PANTHER" id="PTHR34219:SF3">
    <property type="entry name" value="BLL7967 PROTEIN"/>
    <property type="match status" value="1"/>
</dbReference>
<keyword evidence="1" id="KW-1133">Transmembrane helix</keyword>
<sequence length="395" mass="44610">MTLKKAIGKVHLWLGLTSGLVVFVISLTGCLYAFKTEIEDFTQPYRYVQTEAKPLLPPSALGAIGKRILPGKNLHSVTYRTGGRAAVLTFYHYEPTYYYLAFVNPYSGNVLEVSDMSSDFFYQVLQGHYYLWLPPTIGQPIAASATLIFVVMLITGIVLWWPKHKGARKQRFSVKWKSPWRRRNYDLHNVLGFYAASIALIMAGTGLVWGFQWFAKSAYWATSGGKELQAYYEPASVLPTTTLTPGSPIIDRLWQQTTATKPAVETMEVHFPETKTASIAITTNPTAATLWKTDYRYYDQYTMKELPVNHVYGRFDETTTMANKIARLNYDVHIGAISGLPGKIMAFLASLVSASLPVTGFLLWWGRRKKSKNRPARHVRSMSVAAYRDKVQVMK</sequence>
<dbReference type="PROSITE" id="PS51257">
    <property type="entry name" value="PROKAR_LIPOPROTEIN"/>
    <property type="match status" value="1"/>
</dbReference>